<protein>
    <recommendedName>
        <fullName evidence="8">PGG domain-containing protein</fullName>
    </recommendedName>
</protein>
<evidence type="ECO:0000256" key="1">
    <source>
        <dbReference type="ARBA" id="ARBA00004141"/>
    </source>
</evidence>
<feature type="transmembrane region" description="Helical" evidence="7">
    <location>
        <begin position="150"/>
        <end position="168"/>
    </location>
</feature>
<dbReference type="HOGENOM" id="CLU_122148_0_0_1"/>
<dbReference type="Gramene" id="EOY28186">
    <property type="protein sequence ID" value="EOY28186"/>
    <property type="gene ID" value="TCM_029825"/>
</dbReference>
<dbReference type="Proteomes" id="UP000026915">
    <property type="component" value="Chromosome 6"/>
</dbReference>
<evidence type="ECO:0000313" key="9">
    <source>
        <dbReference type="EMBL" id="EOY28186.1"/>
    </source>
</evidence>
<feature type="transmembrane region" description="Helical" evidence="7">
    <location>
        <begin position="126"/>
        <end position="144"/>
    </location>
</feature>
<dbReference type="InParanoid" id="A0A061GF68"/>
<dbReference type="STRING" id="3641.A0A061GF68"/>
<organism evidence="9 10">
    <name type="scientific">Theobroma cacao</name>
    <name type="common">Cacao</name>
    <name type="synonym">Cocoa</name>
    <dbReference type="NCBI Taxonomy" id="3641"/>
    <lineage>
        <taxon>Eukaryota</taxon>
        <taxon>Viridiplantae</taxon>
        <taxon>Streptophyta</taxon>
        <taxon>Embryophyta</taxon>
        <taxon>Tracheophyta</taxon>
        <taxon>Spermatophyta</taxon>
        <taxon>Magnoliopsida</taxon>
        <taxon>eudicotyledons</taxon>
        <taxon>Gunneridae</taxon>
        <taxon>Pentapetalae</taxon>
        <taxon>rosids</taxon>
        <taxon>malvids</taxon>
        <taxon>Malvales</taxon>
        <taxon>Malvaceae</taxon>
        <taxon>Byttnerioideae</taxon>
        <taxon>Theobroma</taxon>
    </lineage>
</organism>
<dbReference type="AlphaFoldDB" id="A0A061GF68"/>
<sequence>MFYLIPNIVIIASSSYEKMSSPPAGINRSWFRYFQFEESKDSPSQARNDLLVVFTLIATVTFQAGVTPPGGVWQDDTNGSDRAGRAIYASQPGAFYVFLISNTVAFATSIFVIVSLTHRFPFQLEIRVAAASMLATYASAIFAITPEEVHFRYVLIAVVVPFVLRFLVHMFTKFTNRSRQNPSQFLEFEIPYVETQVHRLSVADNVCEK</sequence>
<keyword evidence="10" id="KW-1185">Reference proteome</keyword>
<keyword evidence="4 7" id="KW-1133">Transmembrane helix</keyword>
<keyword evidence="2 7" id="KW-0812">Transmembrane</keyword>
<feature type="domain" description="PGG" evidence="8">
    <location>
        <begin position="44"/>
        <end position="141"/>
    </location>
</feature>
<keyword evidence="5" id="KW-0040">ANK repeat</keyword>
<keyword evidence="6 7" id="KW-0472">Membrane</keyword>
<feature type="transmembrane region" description="Helical" evidence="7">
    <location>
        <begin position="50"/>
        <end position="73"/>
    </location>
</feature>
<evidence type="ECO:0000256" key="6">
    <source>
        <dbReference type="ARBA" id="ARBA00023136"/>
    </source>
</evidence>
<evidence type="ECO:0000256" key="5">
    <source>
        <dbReference type="ARBA" id="ARBA00023043"/>
    </source>
</evidence>
<dbReference type="OMA" id="NWLRYFQ"/>
<gene>
    <name evidence="9" type="ORF">TCM_029825</name>
</gene>
<evidence type="ECO:0000313" key="10">
    <source>
        <dbReference type="Proteomes" id="UP000026915"/>
    </source>
</evidence>
<evidence type="ECO:0000256" key="3">
    <source>
        <dbReference type="ARBA" id="ARBA00022737"/>
    </source>
</evidence>
<dbReference type="InterPro" id="IPR026961">
    <property type="entry name" value="PGG_dom"/>
</dbReference>
<evidence type="ECO:0000256" key="4">
    <source>
        <dbReference type="ARBA" id="ARBA00022989"/>
    </source>
</evidence>
<dbReference type="EMBL" id="CM001884">
    <property type="protein sequence ID" value="EOY28186.1"/>
    <property type="molecule type" value="Genomic_DNA"/>
</dbReference>
<dbReference type="Pfam" id="PF13962">
    <property type="entry name" value="PGG"/>
    <property type="match status" value="1"/>
</dbReference>
<keyword evidence="3" id="KW-0677">Repeat</keyword>
<comment type="subcellular location">
    <subcellularLocation>
        <location evidence="1">Membrane</location>
        <topology evidence="1">Multi-pass membrane protein</topology>
    </subcellularLocation>
</comment>
<proteinExistence type="predicted"/>
<evidence type="ECO:0000256" key="2">
    <source>
        <dbReference type="ARBA" id="ARBA00022692"/>
    </source>
</evidence>
<dbReference type="eggNOG" id="KOG0504">
    <property type="taxonomic scope" value="Eukaryota"/>
</dbReference>
<evidence type="ECO:0000256" key="7">
    <source>
        <dbReference type="SAM" id="Phobius"/>
    </source>
</evidence>
<dbReference type="PANTHER" id="PTHR24186:SF56">
    <property type="entry name" value="PGG DOMAIN-CONTAINING PROTEIN"/>
    <property type="match status" value="1"/>
</dbReference>
<feature type="transmembrane region" description="Helical" evidence="7">
    <location>
        <begin position="93"/>
        <end position="114"/>
    </location>
</feature>
<accession>A0A061GF68</accession>
<reference evidence="9 10" key="1">
    <citation type="journal article" date="2013" name="Genome Biol.">
        <title>The genome sequence of the most widely cultivated cacao type and its use to identify candidate genes regulating pod color.</title>
        <authorList>
            <person name="Motamayor J.C."/>
            <person name="Mockaitis K."/>
            <person name="Schmutz J."/>
            <person name="Haiminen N."/>
            <person name="Iii D.L."/>
            <person name="Cornejo O."/>
            <person name="Findley S.D."/>
            <person name="Zheng P."/>
            <person name="Utro F."/>
            <person name="Royaert S."/>
            <person name="Saski C."/>
            <person name="Jenkins J."/>
            <person name="Podicheti R."/>
            <person name="Zhao M."/>
            <person name="Scheffler B.E."/>
            <person name="Stack J.C."/>
            <person name="Feltus F.A."/>
            <person name="Mustiga G.M."/>
            <person name="Amores F."/>
            <person name="Phillips W."/>
            <person name="Marelli J.P."/>
            <person name="May G.D."/>
            <person name="Shapiro H."/>
            <person name="Ma J."/>
            <person name="Bustamante C.D."/>
            <person name="Schnell R.J."/>
            <person name="Main D."/>
            <person name="Gilbert D."/>
            <person name="Parida L."/>
            <person name="Kuhn D.N."/>
        </authorList>
    </citation>
    <scope>NUCLEOTIDE SEQUENCE [LARGE SCALE GENOMIC DNA]</scope>
    <source>
        <strain evidence="10">cv. Matina 1-6</strain>
    </source>
</reference>
<dbReference type="GO" id="GO:0016020">
    <property type="term" value="C:membrane"/>
    <property type="evidence" value="ECO:0007669"/>
    <property type="project" value="UniProtKB-SubCell"/>
</dbReference>
<dbReference type="PANTHER" id="PTHR24186">
    <property type="entry name" value="PROTEIN PHOSPHATASE 1 REGULATORY SUBUNIT"/>
    <property type="match status" value="1"/>
</dbReference>
<name>A0A061GF68_THECC</name>
<evidence type="ECO:0000259" key="8">
    <source>
        <dbReference type="Pfam" id="PF13962"/>
    </source>
</evidence>